<evidence type="ECO:0000256" key="2">
    <source>
        <dbReference type="ARBA" id="ARBA00023015"/>
    </source>
</evidence>
<dbReference type="Pfam" id="PF08281">
    <property type="entry name" value="Sigma70_r4_2"/>
    <property type="match status" value="1"/>
</dbReference>
<evidence type="ECO:0000313" key="7">
    <source>
        <dbReference type="EMBL" id="POR48616.1"/>
    </source>
</evidence>
<keyword evidence="2" id="KW-0805">Transcription regulation</keyword>
<dbReference type="SUPFAM" id="SSF88659">
    <property type="entry name" value="Sigma3 and sigma4 domains of RNA polymerase sigma factors"/>
    <property type="match status" value="1"/>
</dbReference>
<dbReference type="PANTHER" id="PTHR43133:SF63">
    <property type="entry name" value="RNA POLYMERASE SIGMA FACTOR FECI-RELATED"/>
    <property type="match status" value="1"/>
</dbReference>
<name>A0A2S4M1L6_9HYPH</name>
<dbReference type="Pfam" id="PF04542">
    <property type="entry name" value="Sigma70_r2"/>
    <property type="match status" value="1"/>
</dbReference>
<comment type="similarity">
    <text evidence="1">Belongs to the sigma-70 factor family. ECF subfamily.</text>
</comment>
<evidence type="ECO:0000259" key="6">
    <source>
        <dbReference type="Pfam" id="PF08281"/>
    </source>
</evidence>
<dbReference type="GO" id="GO:0006352">
    <property type="term" value="P:DNA-templated transcription initiation"/>
    <property type="evidence" value="ECO:0007669"/>
    <property type="project" value="InterPro"/>
</dbReference>
<reference evidence="7 8" key="1">
    <citation type="submission" date="2018-01" db="EMBL/GenBank/DDBJ databases">
        <title>Genomic Encyclopedia of Type Strains, Phase III (KMG-III): the genomes of soil and plant-associated and newly described type strains.</title>
        <authorList>
            <person name="Whitman W."/>
        </authorList>
    </citation>
    <scope>NUCLEOTIDE SEQUENCE [LARGE SCALE GENOMIC DNA]</scope>
    <source>
        <strain evidence="7 8">1131</strain>
    </source>
</reference>
<keyword evidence="8" id="KW-1185">Reference proteome</keyword>
<proteinExistence type="inferred from homology"/>
<dbReference type="Gene3D" id="1.10.1740.10">
    <property type="match status" value="1"/>
</dbReference>
<dbReference type="InterPro" id="IPR007627">
    <property type="entry name" value="RNA_pol_sigma70_r2"/>
</dbReference>
<keyword evidence="3" id="KW-0731">Sigma factor</keyword>
<protein>
    <submittedName>
        <fullName evidence="7">RNA polymerase sigma-70 factor (ECF subfamily)</fullName>
    </submittedName>
</protein>
<dbReference type="InterPro" id="IPR013324">
    <property type="entry name" value="RNA_pol_sigma_r3/r4-like"/>
</dbReference>
<dbReference type="SUPFAM" id="SSF88946">
    <property type="entry name" value="Sigma2 domain of RNA polymerase sigma factors"/>
    <property type="match status" value="1"/>
</dbReference>
<dbReference type="OrthoDB" id="9797134at2"/>
<dbReference type="Proteomes" id="UP000236919">
    <property type="component" value="Unassembled WGS sequence"/>
</dbReference>
<accession>A0A2S4M1L6</accession>
<dbReference type="GO" id="GO:0003677">
    <property type="term" value="F:DNA binding"/>
    <property type="evidence" value="ECO:0007669"/>
    <property type="project" value="InterPro"/>
</dbReference>
<comment type="caution">
    <text evidence="7">The sequence shown here is derived from an EMBL/GenBank/DDBJ whole genome shotgun (WGS) entry which is preliminary data.</text>
</comment>
<dbReference type="InterPro" id="IPR014284">
    <property type="entry name" value="RNA_pol_sigma-70_dom"/>
</dbReference>
<dbReference type="PANTHER" id="PTHR43133">
    <property type="entry name" value="RNA POLYMERASE ECF-TYPE SIGMA FACTO"/>
    <property type="match status" value="1"/>
</dbReference>
<gene>
    <name evidence="7" type="ORF">CYD53_11448</name>
</gene>
<dbReference type="InterPro" id="IPR013325">
    <property type="entry name" value="RNA_pol_sigma_r2"/>
</dbReference>
<evidence type="ECO:0000256" key="1">
    <source>
        <dbReference type="ARBA" id="ARBA00010641"/>
    </source>
</evidence>
<feature type="domain" description="RNA polymerase sigma-70 region 2" evidence="5">
    <location>
        <begin position="8"/>
        <end position="75"/>
    </location>
</feature>
<evidence type="ECO:0000256" key="3">
    <source>
        <dbReference type="ARBA" id="ARBA00023082"/>
    </source>
</evidence>
<dbReference type="InterPro" id="IPR039425">
    <property type="entry name" value="RNA_pol_sigma-70-like"/>
</dbReference>
<sequence length="167" mass="19547">MVWDIQKLFRYHAKDIARSLRRRGLTAEMAADLTQDTFLRVLSSPPRDDAAHHNPKAYLYRVSRNLSINHIRRERLVEQVELDDEAFAQLAEPLPSPETIVHDRQRLKLVEAALAELPARTRTAFEMHRLGERTISEVARELDLSVTRTWTLIRDAYRHIVMRTENL</sequence>
<dbReference type="EMBL" id="PQFZ01000014">
    <property type="protein sequence ID" value="POR48616.1"/>
    <property type="molecule type" value="Genomic_DNA"/>
</dbReference>
<dbReference type="GO" id="GO:0016987">
    <property type="term" value="F:sigma factor activity"/>
    <property type="evidence" value="ECO:0007669"/>
    <property type="project" value="UniProtKB-KW"/>
</dbReference>
<feature type="domain" description="RNA polymerase sigma factor 70 region 4 type 2" evidence="6">
    <location>
        <begin position="109"/>
        <end position="159"/>
    </location>
</feature>
<dbReference type="NCBIfam" id="TIGR02937">
    <property type="entry name" value="sigma70-ECF"/>
    <property type="match status" value="1"/>
</dbReference>
<dbReference type="Gene3D" id="1.10.10.10">
    <property type="entry name" value="Winged helix-like DNA-binding domain superfamily/Winged helix DNA-binding domain"/>
    <property type="match status" value="1"/>
</dbReference>
<organism evidence="7 8">
    <name type="scientific">Bosea psychrotolerans</name>
    <dbReference type="NCBI Taxonomy" id="1871628"/>
    <lineage>
        <taxon>Bacteria</taxon>
        <taxon>Pseudomonadati</taxon>
        <taxon>Pseudomonadota</taxon>
        <taxon>Alphaproteobacteria</taxon>
        <taxon>Hyphomicrobiales</taxon>
        <taxon>Boseaceae</taxon>
        <taxon>Bosea</taxon>
    </lineage>
</organism>
<evidence type="ECO:0000313" key="8">
    <source>
        <dbReference type="Proteomes" id="UP000236919"/>
    </source>
</evidence>
<dbReference type="InterPro" id="IPR036388">
    <property type="entry name" value="WH-like_DNA-bd_sf"/>
</dbReference>
<evidence type="ECO:0000259" key="5">
    <source>
        <dbReference type="Pfam" id="PF04542"/>
    </source>
</evidence>
<dbReference type="InterPro" id="IPR013249">
    <property type="entry name" value="RNA_pol_sigma70_r4_t2"/>
</dbReference>
<keyword evidence="4" id="KW-0804">Transcription</keyword>
<evidence type="ECO:0000256" key="4">
    <source>
        <dbReference type="ARBA" id="ARBA00023163"/>
    </source>
</evidence>
<dbReference type="AlphaFoldDB" id="A0A2S4M1L6"/>